<feature type="transmembrane region" description="Helical" evidence="2">
    <location>
        <begin position="30"/>
        <end position="47"/>
    </location>
</feature>
<comment type="caution">
    <text evidence="3">The sequence shown here is derived from an EMBL/GenBank/DDBJ whole genome shotgun (WGS) entry which is preliminary data.</text>
</comment>
<name>A0A8B2NPK3_9HYPH</name>
<reference evidence="3 4" key="1">
    <citation type="submission" date="2018-05" db="EMBL/GenBank/DDBJ databases">
        <title>Acuticoccus sediminis sp. nov., isolated from deep-sea sediment of Indian Ocean.</title>
        <authorList>
            <person name="Liu X."/>
            <person name="Lai Q."/>
            <person name="Du Y."/>
            <person name="Sun F."/>
            <person name="Zhang X."/>
            <person name="Wang S."/>
            <person name="Shao Z."/>
        </authorList>
    </citation>
    <scope>NUCLEOTIDE SEQUENCE [LARGE SCALE GENOMIC DNA]</scope>
    <source>
        <strain evidence="3 4">PTG4-2</strain>
    </source>
</reference>
<evidence type="ECO:0000256" key="1">
    <source>
        <dbReference type="SAM" id="MobiDB-lite"/>
    </source>
</evidence>
<feature type="transmembrane region" description="Helical" evidence="2">
    <location>
        <begin position="209"/>
        <end position="231"/>
    </location>
</feature>
<dbReference type="PIRSF" id="PIRSF028704">
    <property type="entry name" value="UPC028704"/>
    <property type="match status" value="1"/>
</dbReference>
<feature type="transmembrane region" description="Helical" evidence="2">
    <location>
        <begin position="148"/>
        <end position="165"/>
    </location>
</feature>
<dbReference type="Pfam" id="PF10129">
    <property type="entry name" value="OpgC_C"/>
    <property type="match status" value="1"/>
</dbReference>
<keyword evidence="2" id="KW-0472">Membrane</keyword>
<dbReference type="PANTHER" id="PTHR38592">
    <property type="entry name" value="BLL4819 PROTEIN"/>
    <property type="match status" value="1"/>
</dbReference>
<proteinExistence type="predicted"/>
<protein>
    <recommendedName>
        <fullName evidence="5">OpgC protein</fullName>
    </recommendedName>
</protein>
<feature type="transmembrane region" description="Helical" evidence="2">
    <location>
        <begin position="185"/>
        <end position="202"/>
    </location>
</feature>
<feature type="transmembrane region" description="Helical" evidence="2">
    <location>
        <begin position="67"/>
        <end position="84"/>
    </location>
</feature>
<keyword evidence="2" id="KW-1133">Transmembrane helix</keyword>
<feature type="compositionally biased region" description="Basic and acidic residues" evidence="1">
    <location>
        <begin position="366"/>
        <end position="378"/>
    </location>
</feature>
<feature type="transmembrane region" description="Helical" evidence="2">
    <location>
        <begin position="300"/>
        <end position="317"/>
    </location>
</feature>
<dbReference type="OrthoDB" id="9775975at2"/>
<dbReference type="InterPro" id="IPR014550">
    <property type="entry name" value="UCP028704_OpgC"/>
</dbReference>
<organism evidence="3 4">
    <name type="scientific">Acuticoccus sediminis</name>
    <dbReference type="NCBI Taxonomy" id="2184697"/>
    <lineage>
        <taxon>Bacteria</taxon>
        <taxon>Pseudomonadati</taxon>
        <taxon>Pseudomonadota</taxon>
        <taxon>Alphaproteobacteria</taxon>
        <taxon>Hyphomicrobiales</taxon>
        <taxon>Amorphaceae</taxon>
        <taxon>Acuticoccus</taxon>
    </lineage>
</organism>
<dbReference type="Proteomes" id="UP000249590">
    <property type="component" value="Unassembled WGS sequence"/>
</dbReference>
<feature type="transmembrane region" description="Helical" evidence="2">
    <location>
        <begin position="329"/>
        <end position="349"/>
    </location>
</feature>
<feature type="transmembrane region" description="Helical" evidence="2">
    <location>
        <begin position="122"/>
        <end position="141"/>
    </location>
</feature>
<dbReference type="PANTHER" id="PTHR38592:SF3">
    <property type="entry name" value="BLL4819 PROTEIN"/>
    <property type="match status" value="1"/>
</dbReference>
<sequence>MFIIFIAHVPHNPWKAWIPAAFGPSDATELFVFCSGMASAMAFGSLFRDRSFFLGTARTAYRVWQVYWAHVCLFAVMVTMIAIFDQMHGDDFYSTRLYTRPIFDDTARHLIGFMTLQYVPNYFDILPMYMVILMMMPVVMALSRISRWAVFAFIGGVWFLTQFDILQLGAEVREGNDREWFFNPFGWQIIFFLGFSFVMGWIKPPPRSWWLVLAAAVIVGLGVLTASRYGWGNFDWVIPFRRANRWLFWKTDLGIFRIVHFLAVCYLAWFVVGEGGKRLAMSGIPGRIVDVIRKVGQQSLAVFVSGMVLSQFMGAALDQTAERGPVALAWANLTGCAILIGIAYLVGWYKSEPWRREVVVPAKRVAEPRAEPRSEARGGEATSAEVRTLEPRTKGRAAV</sequence>
<gene>
    <name evidence="3" type="ORF">DLJ53_28110</name>
</gene>
<evidence type="ECO:0000313" key="4">
    <source>
        <dbReference type="Proteomes" id="UP000249590"/>
    </source>
</evidence>
<feature type="region of interest" description="Disordered" evidence="1">
    <location>
        <begin position="366"/>
        <end position="399"/>
    </location>
</feature>
<evidence type="ECO:0000256" key="2">
    <source>
        <dbReference type="SAM" id="Phobius"/>
    </source>
</evidence>
<evidence type="ECO:0000313" key="3">
    <source>
        <dbReference type="EMBL" id="RAH97713.1"/>
    </source>
</evidence>
<feature type="transmembrane region" description="Helical" evidence="2">
    <location>
        <begin position="254"/>
        <end position="272"/>
    </location>
</feature>
<dbReference type="AlphaFoldDB" id="A0A8B2NPK3"/>
<keyword evidence="2" id="KW-0812">Transmembrane</keyword>
<evidence type="ECO:0008006" key="5">
    <source>
        <dbReference type="Google" id="ProtNLM"/>
    </source>
</evidence>
<keyword evidence="4" id="KW-1185">Reference proteome</keyword>
<dbReference type="EMBL" id="QHHQ01000008">
    <property type="protein sequence ID" value="RAH97713.1"/>
    <property type="molecule type" value="Genomic_DNA"/>
</dbReference>
<accession>A0A8B2NPK3</accession>